<feature type="signal peptide" evidence="4">
    <location>
        <begin position="1"/>
        <end position="22"/>
    </location>
</feature>
<dbReference type="Proteomes" id="UP000094065">
    <property type="component" value="Unassembled WGS sequence"/>
</dbReference>
<dbReference type="GO" id="GO:0016829">
    <property type="term" value="F:lyase activity"/>
    <property type="evidence" value="ECO:0007669"/>
    <property type="project" value="UniProtKB-KW"/>
</dbReference>
<dbReference type="InterPro" id="IPR008929">
    <property type="entry name" value="Chondroitin_lyas"/>
</dbReference>
<feature type="chain" id="PRO_5009129354" description="Alginate lyase domain-containing protein" evidence="4">
    <location>
        <begin position="23"/>
        <end position="471"/>
    </location>
</feature>
<accession>A0A1E3HTZ2</accession>
<sequence>MFQSSALLGFAAASYLFAGVNAFGVQSYPNMFFGPSNVVKNDWFQGIDSRWAREMSEYWADQLIETGPWSVTNKSYTAKSGDKKDYLSWAVYHWPDCSDVGNTTELTDEEIYDECTYVTKDGQINPDTQLVHDNDALQNMSNSIYLSALAYLHTGDSKYATHINHALDTFFVNNATSMNPNLNYAQVIRGPGDQLGKHTGVLDLACMAKIASGVSVMRELQPTEWDQATDDGVTSWASDQLEWLTTNELGIGEKNSTNNHGTFYVNQECALHIILNDTQSCADALNEFYTTGPFQNQIDANGDQSLESARTRPYHYRAYNLMALITNAQMGDFVGLSPSAWERTTASNATLMDALTYAMAQNYTDTDEDSQIKMLNPVVAAVASKYGDDDGTYAAFLKQTDPYFPGQPYFALNEGLSDAGIKQGLLETTYGSVPAQPTVGSGDPDDLIHRRKREWKPRGSGWPSAAPTPAP</sequence>
<evidence type="ECO:0000256" key="2">
    <source>
        <dbReference type="ARBA" id="ARBA00023239"/>
    </source>
</evidence>
<dbReference type="AlphaFoldDB" id="A0A1E3HTZ2"/>
<evidence type="ECO:0000256" key="4">
    <source>
        <dbReference type="SAM" id="SignalP"/>
    </source>
</evidence>
<keyword evidence="2" id="KW-0456">Lyase</keyword>
<gene>
    <name evidence="6" type="ORF">L202_03715</name>
</gene>
<protein>
    <recommendedName>
        <fullName evidence="5">Alginate lyase domain-containing protein</fullName>
    </recommendedName>
</protein>
<proteinExistence type="predicted"/>
<dbReference type="OrthoDB" id="63533at2759"/>
<organism evidence="6 7">
    <name type="scientific">Cryptococcus amylolentus CBS 6039</name>
    <dbReference type="NCBI Taxonomy" id="1295533"/>
    <lineage>
        <taxon>Eukaryota</taxon>
        <taxon>Fungi</taxon>
        <taxon>Dikarya</taxon>
        <taxon>Basidiomycota</taxon>
        <taxon>Agaricomycotina</taxon>
        <taxon>Tremellomycetes</taxon>
        <taxon>Tremellales</taxon>
        <taxon>Cryptococcaceae</taxon>
        <taxon>Cryptococcus</taxon>
    </lineage>
</organism>
<evidence type="ECO:0000256" key="3">
    <source>
        <dbReference type="SAM" id="MobiDB-lite"/>
    </source>
</evidence>
<keyword evidence="1 4" id="KW-0732">Signal</keyword>
<dbReference type="GO" id="GO:0042597">
    <property type="term" value="C:periplasmic space"/>
    <property type="evidence" value="ECO:0007669"/>
    <property type="project" value="InterPro"/>
</dbReference>
<dbReference type="RefSeq" id="XP_018994665.1">
    <property type="nucleotide sequence ID" value="XM_019137639.1"/>
</dbReference>
<dbReference type="STRING" id="1295533.A0A1E3HTZ2"/>
<dbReference type="Gene3D" id="1.50.10.100">
    <property type="entry name" value="Chondroitin AC/alginate lyase"/>
    <property type="match status" value="1"/>
</dbReference>
<dbReference type="GeneID" id="30155024"/>
<feature type="domain" description="Alginate lyase" evidence="5">
    <location>
        <begin position="70"/>
        <end position="361"/>
    </location>
</feature>
<dbReference type="EMBL" id="AWGJ01000005">
    <property type="protein sequence ID" value="ODN79818.1"/>
    <property type="molecule type" value="Genomic_DNA"/>
</dbReference>
<dbReference type="InterPro" id="IPR008397">
    <property type="entry name" value="Alginate_lyase_dom"/>
</dbReference>
<evidence type="ECO:0000313" key="6">
    <source>
        <dbReference type="EMBL" id="ODN79818.1"/>
    </source>
</evidence>
<evidence type="ECO:0000256" key="1">
    <source>
        <dbReference type="ARBA" id="ARBA00022729"/>
    </source>
</evidence>
<dbReference type="SUPFAM" id="SSF48230">
    <property type="entry name" value="Chondroitin AC/alginate lyase"/>
    <property type="match status" value="1"/>
</dbReference>
<dbReference type="Pfam" id="PF05426">
    <property type="entry name" value="Alginate_lyase"/>
    <property type="match status" value="1"/>
</dbReference>
<evidence type="ECO:0000259" key="5">
    <source>
        <dbReference type="Pfam" id="PF05426"/>
    </source>
</evidence>
<name>A0A1E3HTZ2_9TREE</name>
<keyword evidence="7" id="KW-1185">Reference proteome</keyword>
<evidence type="ECO:0000313" key="7">
    <source>
        <dbReference type="Proteomes" id="UP000094065"/>
    </source>
</evidence>
<comment type="caution">
    <text evidence="6">The sequence shown here is derived from an EMBL/GenBank/DDBJ whole genome shotgun (WGS) entry which is preliminary data.</text>
</comment>
<feature type="region of interest" description="Disordered" evidence="3">
    <location>
        <begin position="431"/>
        <end position="471"/>
    </location>
</feature>
<reference evidence="6 7" key="1">
    <citation type="submission" date="2016-06" db="EMBL/GenBank/DDBJ databases">
        <title>Evolution of pathogenesis and genome organization in the Tremellales.</title>
        <authorList>
            <person name="Cuomo C."/>
            <person name="Litvintseva A."/>
            <person name="Heitman J."/>
            <person name="Chen Y."/>
            <person name="Sun S."/>
            <person name="Springer D."/>
            <person name="Dromer F."/>
            <person name="Young S."/>
            <person name="Zeng Q."/>
            <person name="Chapman S."/>
            <person name="Gujja S."/>
            <person name="Saif S."/>
            <person name="Birren B."/>
        </authorList>
    </citation>
    <scope>NUCLEOTIDE SEQUENCE [LARGE SCALE GENOMIC DNA]</scope>
    <source>
        <strain evidence="6 7">CBS 6039</strain>
    </source>
</reference>